<evidence type="ECO:0000256" key="5">
    <source>
        <dbReference type="PROSITE-ProRule" id="PRU00239"/>
    </source>
</evidence>
<feature type="compositionally biased region" description="Basic and acidic residues" evidence="6">
    <location>
        <begin position="1110"/>
        <end position="1125"/>
    </location>
</feature>
<keyword evidence="2 5" id="KW-0378">Hydrolase</keyword>
<dbReference type="InterPro" id="IPR036213">
    <property type="entry name" value="Calpain_III_sf"/>
</dbReference>
<feature type="compositionally biased region" description="Basic and acidic residues" evidence="6">
    <location>
        <begin position="603"/>
        <end position="641"/>
    </location>
</feature>
<evidence type="ECO:0000256" key="1">
    <source>
        <dbReference type="ARBA" id="ARBA00022670"/>
    </source>
</evidence>
<dbReference type="InterPro" id="IPR001300">
    <property type="entry name" value="Peptidase_C2_calpain_cat"/>
</dbReference>
<dbReference type="PROSITE" id="PS50203">
    <property type="entry name" value="CALPAIN_CAT"/>
    <property type="match status" value="1"/>
</dbReference>
<keyword evidence="1 5" id="KW-0645">Protease</keyword>
<feature type="region of interest" description="Disordered" evidence="6">
    <location>
        <begin position="1103"/>
        <end position="1257"/>
    </location>
</feature>
<feature type="region of interest" description="Disordered" evidence="6">
    <location>
        <begin position="765"/>
        <end position="971"/>
    </location>
</feature>
<feature type="active site" evidence="4 5">
    <location>
        <position position="1628"/>
    </location>
</feature>
<dbReference type="InterPro" id="IPR038765">
    <property type="entry name" value="Papain-like_cys_pep_sf"/>
</dbReference>
<dbReference type="PROSITE" id="PS51257">
    <property type="entry name" value="PROKAR_LIPOPROTEIN"/>
    <property type="match status" value="1"/>
</dbReference>
<keyword evidence="3 5" id="KW-0788">Thiol protease</keyword>
<reference evidence="8 9" key="1">
    <citation type="submission" date="2014-02" db="EMBL/GenBank/DDBJ databases">
        <authorList>
            <person name="Sibley D."/>
            <person name="Venepally P."/>
            <person name="Karamycheva S."/>
            <person name="Hadjithomas M."/>
            <person name="Khan A."/>
            <person name="Brunk B."/>
            <person name="Roos D."/>
            <person name="Caler E."/>
            <person name="Lorenzi H."/>
        </authorList>
    </citation>
    <scope>NUCLEOTIDE SEQUENCE [LARGE SCALE GENOMIC DNA]</scope>
    <source>
        <strain evidence="8 9">GAB2-2007-GAL-DOM2</strain>
    </source>
</reference>
<feature type="region of interest" description="Disordered" evidence="6">
    <location>
        <begin position="1864"/>
        <end position="1895"/>
    </location>
</feature>
<dbReference type="InterPro" id="IPR022684">
    <property type="entry name" value="Calpain_cysteine_protease"/>
</dbReference>
<evidence type="ECO:0000313" key="8">
    <source>
        <dbReference type="EMBL" id="KFG31925.1"/>
    </source>
</evidence>
<feature type="domain" description="Calpain catalytic" evidence="7">
    <location>
        <begin position="1343"/>
        <end position="1690"/>
    </location>
</feature>
<dbReference type="PANTHER" id="PTHR46143">
    <property type="entry name" value="CALPAIN-7"/>
    <property type="match status" value="1"/>
</dbReference>
<sequence length="2270" mass="243988">MKGFASSFSLLSPTFPVSSASACLEKKQAIYPPEGAAPGGASFFAAFPSPVFEVGTLSNFFSSLSPLSPLTSGDHFYSSSHSSPRSTPSSGNAVPSLHSVPPAHAPSGSSQCTDSLPTARGSCSSLQTKVPDTPQRRRCSLWTAAPSHVWEERWRVDCQAGWERAIEESLDLRSEKEDTALYREQTPPCIETAVSAGCEGHRRSNSSSPRGASPSVASDRPLASLCVGEELSRAAASPIRAPEASCSPSSICPSALPSTREAGPLSPGVAREFSPSVARLRRHSRFRLQDASGSQKGAAEARDARKLRGFFGTFLADGSGDTRVDPERDPSKPPRHLETRLFNPALRFLSERRIQASSSSCSVFLSSPSPFRGNYLERGVPDCGRDSSPAVVAFGTAPYTRRLSPWSPLRSPNSASACAQPPRRRNGIAASSARAPSFSPSLSSHSSSLSSYRSSVPSLSPSDVVSSRLSLSSVSSAFARPFRRVLRRPETWSPLPSEGCPAWRLSPATPEDSLPLSGSLSAASAPSGVRLTASALSPERRPDSLGIASAPPNCLRKMGCQCSTQRNVRRPESPSKSQSDSVVRRSEGTRAGLSSTPATVEGTPREAKRQGSRGSEARCEAADGEPRKCGGIRAREAGEPGKEEEEEVSADAASEKPVDGTPGGVSSPEGRAGQGTQEPGKKCGVRGDTSHASREAGTWRLEERENHQTEGSSPPLPWQSEQKDLERSGVGEGDAPPLFSRLASSGLTALEKDVHAGHLEAMESRVALSAAGGRKRRGEEVKERGDSEAHPSEQETLMTSPARLASTGTTRATESTREAPPAGPALGTCSGRGCPCPETATSGPGKGSLRSCASRDGSPAAIFSSPYKRRSSGRQGRGDEAGSAAPIAGACSRPKDGKATPGVASSSFASGDGCSDGGVDPDRGSAARRRDSSRSLVRRRVSSASPSRPEGPSSGRVSGSRPRHTQSGCSGIVSQGSAFPAALSQWKKGACVSNKCADSDALCCLSPLAYSQQKLLPSHLSGSLAVSEILLESSIVGRYVMLPWNEEDGDIRQNFYVHCPPPVALCSPLSQSVAMHASTPPPFPLGPSRREAVAACPVSPPCGRRGRVNRRNEPERGDGRGRDELESGMYAGAKLAPEGLVKSTQESPVNGRHLASNACGNARAGREEGGRTAEKSRWTKRNYPAPAQGDVTESLESLSYGFGGFPQESRERRRRNTGGGSREACNSRAQGRETRKTEDGAVSSRFEGEARSHPCPRPPACCTSIPLASASSPTGGSSFAGTSVSDPVVRTEAEGEVSPGELGVPGDSGEAPACDLATLSPCGDPGALGRCEEWGPDGKWTDPDGVMSLSRKQQQKFAAWKRLSEIVKDPVVIQDVPNSRAIRQGFVGDCSFLSSLAVLSEFERKHNVPVLSGLLYPQGTIPAVSEAGRRPQDGGERVGPIFNPRGMYACRLYFNGVPRKVLIDDYVPVRKDNKLLAAHSSNKSELWVTLLEKAFVKLMGGSYSMQGSNPGADLYHLTGWIPETIPFRSDVHTGSPASHKPIVTGRENEDDEVVKDPKWTQIWTQLYLGLTAGRCVACLGTSEVSDAAPSGLDFPEGVSVSSGIVARHAYSILNYAEIEGHRLLYVKNPWGCVRWKGKFSPSDKASWTQNMKEKLGYDPATAAKSDCGCFWIEWLDVVRWFSHLYVCWDNSCFPYQAEIHSKWERSPFIENSSLADDSHMVAFNPQFHLRISPRPEDFASSALAGPYPFLSFPSLTSPASAASLPMPSNSPPGTPHTASLSPVPSFSQENQPVELWILLSRHVRERQKDLATKYLAIHLHAASERATCPPPPAKQGVYSNGECTLVKLRVHPHVFRDLFARDASDEGSRFPSDNSAKREEKGKKEAAGGRPPLPGFEGHQLLDASEFVLVVSQYSQKDEFNFTIKVYGHVHSCLTQLPPLLPTDAQSIYFKNSWGPSTAGGCSNDLWRYFTNPHIRLKVPQPCDAIFFLESPQEHSVNLRLFKNRVATARLLRTGKALSTGPYRAGCCMLKARLEATTYTIIPSTFRPDDFDTFQLSLHVPGNVAKPRPVLLPQPYAIPPPSSLFYRVVDGRKCTRQVWARVALQVQGPTLVALRLQMPGPPEPGDVFPSLTVYRYTETAEREREVESERSAERKNQKKLQFVIRSDLDGGLSEDGHTASSAAQDLFQKQGVVNVSSVELVDPLSPYVIFISTLNGDKDADGCPLYAHSRDVALHYLHRCEGRQREDVPKARPWMLHVIADRPLDVQLLL</sequence>
<feature type="compositionally biased region" description="Basic and acidic residues" evidence="6">
    <location>
        <begin position="920"/>
        <end position="933"/>
    </location>
</feature>
<evidence type="ECO:0000256" key="6">
    <source>
        <dbReference type="SAM" id="MobiDB-lite"/>
    </source>
</evidence>
<feature type="compositionally biased region" description="Low complexity" evidence="6">
    <location>
        <begin position="205"/>
        <end position="218"/>
    </location>
</feature>
<feature type="compositionally biased region" description="Polar residues" evidence="6">
    <location>
        <begin position="107"/>
        <end position="130"/>
    </location>
</feature>
<feature type="compositionally biased region" description="Basic and acidic residues" evidence="6">
    <location>
        <begin position="777"/>
        <end position="793"/>
    </location>
</feature>
<feature type="active site" evidence="4 5">
    <location>
        <position position="1390"/>
    </location>
</feature>
<evidence type="ECO:0000313" key="9">
    <source>
        <dbReference type="Proteomes" id="UP000028837"/>
    </source>
</evidence>
<feature type="compositionally biased region" description="Low complexity" evidence="6">
    <location>
        <begin position="942"/>
        <end position="960"/>
    </location>
</feature>
<dbReference type="GO" id="GO:0004198">
    <property type="term" value="F:calcium-dependent cysteine-type endopeptidase activity"/>
    <property type="evidence" value="ECO:0007669"/>
    <property type="project" value="InterPro"/>
</dbReference>
<feature type="compositionally biased region" description="Low complexity" evidence="6">
    <location>
        <begin position="76"/>
        <end position="90"/>
    </location>
</feature>
<dbReference type="InterPro" id="IPR051297">
    <property type="entry name" value="PalB/RIM13"/>
</dbReference>
<organism evidence="8 9">
    <name type="scientific">Toxoplasma gondii GAB2-2007-GAL-DOM2</name>
    <dbReference type="NCBI Taxonomy" id="1130820"/>
    <lineage>
        <taxon>Eukaryota</taxon>
        <taxon>Sar</taxon>
        <taxon>Alveolata</taxon>
        <taxon>Apicomplexa</taxon>
        <taxon>Conoidasida</taxon>
        <taxon>Coccidia</taxon>
        <taxon>Eucoccidiorida</taxon>
        <taxon>Eimeriorina</taxon>
        <taxon>Sarcocystidae</taxon>
        <taxon>Toxoplasma</taxon>
    </lineage>
</organism>
<feature type="compositionally biased region" description="Low complexity" evidence="6">
    <location>
        <begin position="430"/>
        <end position="447"/>
    </location>
</feature>
<dbReference type="PANTHER" id="PTHR46143:SF1">
    <property type="entry name" value="CALPAIN-7"/>
    <property type="match status" value="1"/>
</dbReference>
<feature type="compositionally biased region" description="Basic and acidic residues" evidence="6">
    <location>
        <begin position="1230"/>
        <end position="1239"/>
    </location>
</feature>
<protein>
    <submittedName>
        <fullName evidence="8">Calpain family cysteine protease domain-containing protein</fullName>
    </submittedName>
</protein>
<evidence type="ECO:0000256" key="4">
    <source>
        <dbReference type="PIRSR" id="PIRSR622684-1"/>
    </source>
</evidence>
<feature type="region of interest" description="Disordered" evidence="6">
    <location>
        <begin position="1272"/>
        <end position="1308"/>
    </location>
</feature>
<name>A0A086JIF7_TOXGO</name>
<feature type="region of interest" description="Disordered" evidence="6">
    <location>
        <begin position="195"/>
        <end position="219"/>
    </location>
</feature>
<feature type="region of interest" description="Disordered" evidence="6">
    <location>
        <begin position="405"/>
        <end position="447"/>
    </location>
</feature>
<feature type="region of interest" description="Disordered" evidence="6">
    <location>
        <begin position="1762"/>
        <end position="1786"/>
    </location>
</feature>
<gene>
    <name evidence="8" type="ORF">TGDOM2_293820</name>
</gene>
<feature type="compositionally biased region" description="Basic and acidic residues" evidence="6">
    <location>
        <begin position="1875"/>
        <end position="1887"/>
    </location>
</feature>
<feature type="compositionally biased region" description="Polar residues" evidence="6">
    <location>
        <begin position="1776"/>
        <end position="1786"/>
    </location>
</feature>
<feature type="region of interest" description="Disordered" evidence="6">
    <location>
        <begin position="76"/>
        <end position="131"/>
    </location>
</feature>
<dbReference type="PRINTS" id="PR00704">
    <property type="entry name" value="CALPAIN"/>
</dbReference>
<dbReference type="Proteomes" id="UP000028837">
    <property type="component" value="Unassembled WGS sequence"/>
</dbReference>
<feature type="compositionally biased region" description="Basic and acidic residues" evidence="6">
    <location>
        <begin position="1164"/>
        <end position="1177"/>
    </location>
</feature>
<dbReference type="GO" id="GO:0006508">
    <property type="term" value="P:proteolysis"/>
    <property type="evidence" value="ECO:0007669"/>
    <property type="project" value="UniProtKB-KW"/>
</dbReference>
<dbReference type="Gene3D" id="2.60.120.380">
    <property type="match status" value="1"/>
</dbReference>
<dbReference type="OrthoDB" id="167576at2759"/>
<dbReference type="SUPFAM" id="SSF49758">
    <property type="entry name" value="Calpain large subunit, middle domain (domain III)"/>
    <property type="match status" value="1"/>
</dbReference>
<feature type="compositionally biased region" description="Polar residues" evidence="6">
    <location>
        <begin position="1272"/>
        <end position="1285"/>
    </location>
</feature>
<evidence type="ECO:0000256" key="3">
    <source>
        <dbReference type="ARBA" id="ARBA00022807"/>
    </source>
</evidence>
<dbReference type="CDD" id="cd00044">
    <property type="entry name" value="CysPc"/>
    <property type="match status" value="1"/>
</dbReference>
<evidence type="ECO:0000256" key="2">
    <source>
        <dbReference type="ARBA" id="ARBA00022801"/>
    </source>
</evidence>
<feature type="region of interest" description="Disordered" evidence="6">
    <location>
        <begin position="564"/>
        <end position="740"/>
    </location>
</feature>
<dbReference type="Pfam" id="PF00648">
    <property type="entry name" value="Peptidase_C2"/>
    <property type="match status" value="1"/>
</dbReference>
<proteinExistence type="predicted"/>
<dbReference type="Gene3D" id="3.90.70.10">
    <property type="entry name" value="Cysteine proteinases"/>
    <property type="match status" value="1"/>
</dbReference>
<evidence type="ECO:0000259" key="7">
    <source>
        <dbReference type="PROSITE" id="PS50203"/>
    </source>
</evidence>
<comment type="caution">
    <text evidence="8">The sequence shown here is derived from an EMBL/GenBank/DDBJ whole genome shotgun (WGS) entry which is preliminary data.</text>
</comment>
<accession>A0A086JIF7</accession>
<dbReference type="SUPFAM" id="SSF54001">
    <property type="entry name" value="Cysteine proteinases"/>
    <property type="match status" value="1"/>
</dbReference>
<feature type="active site" evidence="4 5">
    <location>
        <position position="1608"/>
    </location>
</feature>
<dbReference type="EMBL" id="AHZU02001481">
    <property type="protein sequence ID" value="KFG31925.1"/>
    <property type="molecule type" value="Genomic_DNA"/>
</dbReference>
<dbReference type="VEuPathDB" id="ToxoDB:TGDOM2_293820"/>
<dbReference type="SMART" id="SM00230">
    <property type="entry name" value="CysPc"/>
    <property type="match status" value="1"/>
</dbReference>